<dbReference type="Proteomes" id="UP001372338">
    <property type="component" value="Unassembled WGS sequence"/>
</dbReference>
<keyword evidence="1" id="KW-0812">Transmembrane</keyword>
<sequence length="68" mass="6907">MAAFGGSAAQLLMAIMTVSLFCMTKTMALDSEIAPTSQLQAGAGFALPISVATLGSSVLASFVAFMMQ</sequence>
<keyword evidence="4" id="KW-1185">Reference proteome</keyword>
<proteinExistence type="predicted"/>
<evidence type="ECO:0000313" key="3">
    <source>
        <dbReference type="EMBL" id="KAK7244652.1"/>
    </source>
</evidence>
<name>A0AAN9HQR5_CROPI</name>
<evidence type="ECO:0000256" key="2">
    <source>
        <dbReference type="SAM" id="SignalP"/>
    </source>
</evidence>
<protein>
    <submittedName>
        <fullName evidence="3">Uncharacterized protein</fullName>
    </submittedName>
</protein>
<dbReference type="AlphaFoldDB" id="A0AAN9HQR5"/>
<feature type="transmembrane region" description="Helical" evidence="1">
    <location>
        <begin position="44"/>
        <end position="67"/>
    </location>
</feature>
<reference evidence="3 4" key="1">
    <citation type="submission" date="2024-01" db="EMBL/GenBank/DDBJ databases">
        <title>The genomes of 5 underutilized Papilionoideae crops provide insights into root nodulation and disease resistanc.</title>
        <authorList>
            <person name="Yuan L."/>
        </authorList>
    </citation>
    <scope>NUCLEOTIDE SEQUENCE [LARGE SCALE GENOMIC DNA]</scope>
    <source>
        <strain evidence="3">ZHUSHIDOU_FW_LH</strain>
        <tissue evidence="3">Leaf</tissue>
    </source>
</reference>
<dbReference type="EMBL" id="JAYWIO010000008">
    <property type="protein sequence ID" value="KAK7244652.1"/>
    <property type="molecule type" value="Genomic_DNA"/>
</dbReference>
<keyword evidence="2" id="KW-0732">Signal</keyword>
<evidence type="ECO:0000256" key="1">
    <source>
        <dbReference type="SAM" id="Phobius"/>
    </source>
</evidence>
<evidence type="ECO:0000313" key="4">
    <source>
        <dbReference type="Proteomes" id="UP001372338"/>
    </source>
</evidence>
<organism evidence="3 4">
    <name type="scientific">Crotalaria pallida</name>
    <name type="common">Smooth rattlebox</name>
    <name type="synonym">Crotalaria striata</name>
    <dbReference type="NCBI Taxonomy" id="3830"/>
    <lineage>
        <taxon>Eukaryota</taxon>
        <taxon>Viridiplantae</taxon>
        <taxon>Streptophyta</taxon>
        <taxon>Embryophyta</taxon>
        <taxon>Tracheophyta</taxon>
        <taxon>Spermatophyta</taxon>
        <taxon>Magnoliopsida</taxon>
        <taxon>eudicotyledons</taxon>
        <taxon>Gunneridae</taxon>
        <taxon>Pentapetalae</taxon>
        <taxon>rosids</taxon>
        <taxon>fabids</taxon>
        <taxon>Fabales</taxon>
        <taxon>Fabaceae</taxon>
        <taxon>Papilionoideae</taxon>
        <taxon>50 kb inversion clade</taxon>
        <taxon>genistoids sensu lato</taxon>
        <taxon>core genistoids</taxon>
        <taxon>Crotalarieae</taxon>
        <taxon>Crotalaria</taxon>
    </lineage>
</organism>
<gene>
    <name evidence="3" type="ORF">RIF29_39477</name>
</gene>
<accession>A0AAN9HQR5</accession>
<feature type="signal peptide" evidence="2">
    <location>
        <begin position="1"/>
        <end position="28"/>
    </location>
</feature>
<keyword evidence="1" id="KW-0472">Membrane</keyword>
<keyword evidence="1" id="KW-1133">Transmembrane helix</keyword>
<comment type="caution">
    <text evidence="3">The sequence shown here is derived from an EMBL/GenBank/DDBJ whole genome shotgun (WGS) entry which is preliminary data.</text>
</comment>
<feature type="chain" id="PRO_5042958165" evidence="2">
    <location>
        <begin position="29"/>
        <end position="68"/>
    </location>
</feature>